<dbReference type="AlphaFoldDB" id="A0A451AVX8"/>
<protein>
    <submittedName>
        <fullName evidence="3">Uncharacterized protein</fullName>
    </submittedName>
</protein>
<feature type="region of interest" description="Disordered" evidence="1">
    <location>
        <begin position="131"/>
        <end position="150"/>
    </location>
</feature>
<feature type="compositionally biased region" description="Basic and acidic residues" evidence="1">
    <location>
        <begin position="81"/>
        <end position="100"/>
    </location>
</feature>
<gene>
    <name evidence="2" type="ORF">BECKUNK1418G_GA0071005_10207</name>
    <name evidence="3" type="ORF">BECKUNK1418H_GA0071006_10237</name>
</gene>
<evidence type="ECO:0000313" key="2">
    <source>
        <dbReference type="EMBL" id="VFK61897.1"/>
    </source>
</evidence>
<feature type="compositionally biased region" description="Basic and acidic residues" evidence="1">
    <location>
        <begin position="1"/>
        <end position="27"/>
    </location>
</feature>
<reference evidence="3" key="1">
    <citation type="submission" date="2019-02" db="EMBL/GenBank/DDBJ databases">
        <authorList>
            <person name="Gruber-Vodicka R. H."/>
            <person name="Seah K. B. B."/>
        </authorList>
    </citation>
    <scope>NUCLEOTIDE SEQUENCE</scope>
    <source>
        <strain evidence="3">BECK_BY19</strain>
        <strain evidence="2">BECK_BY8</strain>
    </source>
</reference>
<accession>A0A451AVX8</accession>
<evidence type="ECO:0000256" key="1">
    <source>
        <dbReference type="SAM" id="MobiDB-lite"/>
    </source>
</evidence>
<feature type="compositionally biased region" description="Basic and acidic residues" evidence="1">
    <location>
        <begin position="135"/>
        <end position="150"/>
    </location>
</feature>
<dbReference type="EMBL" id="CAADGD010000023">
    <property type="protein sequence ID" value="VFK70047.1"/>
    <property type="molecule type" value="Genomic_DNA"/>
</dbReference>
<name>A0A451AVX8_9GAMM</name>
<dbReference type="EMBL" id="CAADFZ010000020">
    <property type="protein sequence ID" value="VFK61897.1"/>
    <property type="molecule type" value="Genomic_DNA"/>
</dbReference>
<feature type="region of interest" description="Disordered" evidence="1">
    <location>
        <begin position="1"/>
        <end position="105"/>
    </location>
</feature>
<sequence>MSKDKNPKNNQPDDAKGGEQQDIKPEVHAPPGDASDSVGNGDDVAREDHSAEEDGKKTGKPIPSSEEKDGQKTQNPEEITADEKTSDSKENDAVEKEHPSVKKQGQYAAERAKLGIQAQIGGDAYFLNNTVGTQDDTKPGHDPLADAKPFLDDSGSRLSLAEEELVIAEQKLTEERYLIIDCDDRDFAFFATKTLLDRVNPEKNKERRLLEKFGDTASPNMGTDLGVFLDATERGTGDFILTINLIHYSDSVVTDFLRPLATNEARVFIDQLTSTLRGRNHYWLILCRPVQAHRARIAHEVPRWQVDALKGLLEQYFPNNYSSLLPKLQEQIKEGCWGSGNSYGAVRSVARNGRLDKLITQYDKTGGCTGDENTIRQLITSNEVEGEVIRAVLFAAGFFPEVSVKGFEKLIDVFLGERTAQKEHEEEILNQEGQTIKRKVEQEVPLKSLWREKRQAIFSSCHLLTASSAERGKVIAFSEPHFQQEVRDGFSELDPFYLPERFEELRHSELLFDESSQVARNIVDFMTLMVVDNPEDYGSQWLAQWAEEKFVEYAGERVQGEAAKIQAIEKEDIQGMVKAGVWNTLSDLNRAQFVSRLASLVRELQNHSRLENLAEDFVAELFKNHSIANALAFIQQLWLAPKFRTLHWLKRLIAEYPSPTSDDAAKILWQFLKKRVRQEPDLLAEMLSWIRNDDPKEITVLERAALPIFPRLCSDSIRAVKRERYGKVEAIPPITQGADYQPLEPVLRTLLQGLCHPLQRACSIEGQFVGTKTPVPVFYLARLIKEHWLQEIGPVIGHHHITEQVLDDWLSGLDKLLEDLDANQEAVIALLIVEWLAILQGLPSDLEKQEKTWPLLDWIIAELRGHLSKKQQQKLLRFVSRFRNVLRGLVSKVRELDRSTARPLAARRELLGWFAERWDR</sequence>
<organism evidence="3">
    <name type="scientific">Candidatus Kentrum sp. UNK</name>
    <dbReference type="NCBI Taxonomy" id="2126344"/>
    <lineage>
        <taxon>Bacteria</taxon>
        <taxon>Pseudomonadati</taxon>
        <taxon>Pseudomonadota</taxon>
        <taxon>Gammaproteobacteria</taxon>
        <taxon>Candidatus Kentrum</taxon>
    </lineage>
</organism>
<evidence type="ECO:0000313" key="3">
    <source>
        <dbReference type="EMBL" id="VFK70047.1"/>
    </source>
</evidence>
<feature type="compositionally biased region" description="Basic and acidic residues" evidence="1">
    <location>
        <begin position="43"/>
        <end position="57"/>
    </location>
</feature>
<proteinExistence type="predicted"/>